<dbReference type="GO" id="GO:0005737">
    <property type="term" value="C:cytoplasm"/>
    <property type="evidence" value="ECO:0007669"/>
    <property type="project" value="TreeGrafter"/>
</dbReference>
<dbReference type="GO" id="GO:0015035">
    <property type="term" value="F:protein-disulfide reductase activity"/>
    <property type="evidence" value="ECO:0007669"/>
    <property type="project" value="TreeGrafter"/>
</dbReference>
<dbReference type="Pfam" id="PF00085">
    <property type="entry name" value="Thioredoxin"/>
    <property type="match status" value="1"/>
</dbReference>
<dbReference type="SUPFAM" id="SSF52833">
    <property type="entry name" value="Thioredoxin-like"/>
    <property type="match status" value="1"/>
</dbReference>
<dbReference type="Gene3D" id="3.40.30.10">
    <property type="entry name" value="Glutaredoxin"/>
    <property type="match status" value="1"/>
</dbReference>
<dbReference type="PROSITE" id="PS51352">
    <property type="entry name" value="THIOREDOXIN_2"/>
    <property type="match status" value="1"/>
</dbReference>
<dbReference type="InterPro" id="IPR013766">
    <property type="entry name" value="Thioredoxin_domain"/>
</dbReference>
<reference evidence="6" key="1">
    <citation type="journal article" date="2023" name="Commun. Biol.">
        <title>Genome analysis of Parmales, the sister group of diatoms, reveals the evolutionary specialization of diatoms from phago-mixotrophs to photoautotrophs.</title>
        <authorList>
            <person name="Ban H."/>
            <person name="Sato S."/>
            <person name="Yoshikawa S."/>
            <person name="Yamada K."/>
            <person name="Nakamura Y."/>
            <person name="Ichinomiya M."/>
            <person name="Sato N."/>
            <person name="Blanc-Mathieu R."/>
            <person name="Endo H."/>
            <person name="Kuwata A."/>
            <person name="Ogata H."/>
        </authorList>
    </citation>
    <scope>NUCLEOTIDE SEQUENCE [LARGE SCALE GENOMIC DNA]</scope>
</reference>
<evidence type="ECO:0000256" key="2">
    <source>
        <dbReference type="ARBA" id="ARBA00022982"/>
    </source>
</evidence>
<keyword evidence="6" id="KW-1185">Reference proteome</keyword>
<feature type="domain" description="Thioredoxin" evidence="4">
    <location>
        <begin position="30"/>
        <end position="144"/>
    </location>
</feature>
<dbReference type="CDD" id="cd02947">
    <property type="entry name" value="TRX_family"/>
    <property type="match status" value="1"/>
</dbReference>
<dbReference type="PANTHER" id="PTHR45663:SF11">
    <property type="entry name" value="GEO12009P1"/>
    <property type="match status" value="1"/>
</dbReference>
<dbReference type="EMBL" id="BRYA01000232">
    <property type="protein sequence ID" value="GMI44928.1"/>
    <property type="molecule type" value="Genomic_DNA"/>
</dbReference>
<dbReference type="InterPro" id="IPR036249">
    <property type="entry name" value="Thioredoxin-like_sf"/>
</dbReference>
<keyword evidence="1" id="KW-0813">Transport</keyword>
<evidence type="ECO:0000256" key="1">
    <source>
        <dbReference type="ARBA" id="ARBA00022448"/>
    </source>
</evidence>
<accession>A0A9W7GIY6</accession>
<comment type="caution">
    <text evidence="5">The sequence shown here is derived from an EMBL/GenBank/DDBJ whole genome shotgun (WGS) entry which is preliminary data.</text>
</comment>
<protein>
    <recommendedName>
        <fullName evidence="4">Thioredoxin domain-containing protein</fullName>
    </recommendedName>
</protein>
<organism evidence="5 6">
    <name type="scientific">Triparma columacea</name>
    <dbReference type="NCBI Taxonomy" id="722753"/>
    <lineage>
        <taxon>Eukaryota</taxon>
        <taxon>Sar</taxon>
        <taxon>Stramenopiles</taxon>
        <taxon>Ochrophyta</taxon>
        <taxon>Bolidophyceae</taxon>
        <taxon>Parmales</taxon>
        <taxon>Triparmaceae</taxon>
        <taxon>Triparma</taxon>
    </lineage>
</organism>
<name>A0A9W7GIY6_9STRA</name>
<keyword evidence="2" id="KW-0249">Electron transport</keyword>
<proteinExistence type="predicted"/>
<evidence type="ECO:0000313" key="6">
    <source>
        <dbReference type="Proteomes" id="UP001165065"/>
    </source>
</evidence>
<dbReference type="AlphaFoldDB" id="A0A9W7GIY6"/>
<dbReference type="InterPro" id="IPR017937">
    <property type="entry name" value="Thioredoxin_CS"/>
</dbReference>
<dbReference type="Proteomes" id="UP001165065">
    <property type="component" value="Unassembled WGS sequence"/>
</dbReference>
<gene>
    <name evidence="5" type="ORF">TrCOL_g2720</name>
</gene>
<evidence type="ECO:0000259" key="4">
    <source>
        <dbReference type="PROSITE" id="PS51352"/>
    </source>
</evidence>
<keyword evidence="3" id="KW-1015">Disulfide bond</keyword>
<dbReference type="PROSITE" id="PS00194">
    <property type="entry name" value="THIOREDOXIN_1"/>
    <property type="match status" value="1"/>
</dbReference>
<dbReference type="OrthoDB" id="2121326at2759"/>
<evidence type="ECO:0000256" key="3">
    <source>
        <dbReference type="ARBA" id="ARBA00023157"/>
    </source>
</evidence>
<dbReference type="PRINTS" id="PR00421">
    <property type="entry name" value="THIOREDOXIN"/>
</dbReference>
<evidence type="ECO:0000313" key="5">
    <source>
        <dbReference type="EMBL" id="GMI44928.1"/>
    </source>
</evidence>
<sequence length="147" mass="16194">MESREGTREGRKCLLGGRPRGWSTRLQMKSSGGVLITDMEAFDRLVLNPITNIDSIKLVFYTAPWCGPCRMSTPAVEGVVKQYAMTNAVECFEVVTDDIPEIPEVAGIESIPTIQLYKKGRVVDVCVGSVAESVLKNVVESTLKREK</sequence>
<dbReference type="PANTHER" id="PTHR45663">
    <property type="entry name" value="GEO12009P1"/>
    <property type="match status" value="1"/>
</dbReference>